<feature type="domain" description="DUF7129" evidence="1">
    <location>
        <begin position="3"/>
        <end position="38"/>
    </location>
</feature>
<dbReference type="RefSeq" id="WP_139025542.1">
    <property type="nucleotide sequence ID" value="NZ_AEMG01000028.1"/>
</dbReference>
<dbReference type="OrthoDB" id="280213at2157"/>
<dbReference type="AlphaFoldDB" id="A0A1M6P679"/>
<reference evidence="3" key="1">
    <citation type="submission" date="2016-11" db="EMBL/GenBank/DDBJ databases">
        <authorList>
            <person name="Varghese N."/>
            <person name="Submissions S."/>
        </authorList>
    </citation>
    <scope>NUCLEOTIDE SEQUENCE [LARGE SCALE GENOMIC DNA]</scope>
    <source>
        <strain evidence="3">DX253</strain>
    </source>
</reference>
<keyword evidence="3" id="KW-1185">Reference proteome</keyword>
<dbReference type="Gene3D" id="2.20.28.30">
    <property type="entry name" value="RNA polymerase ii, chain L"/>
    <property type="match status" value="1"/>
</dbReference>
<evidence type="ECO:0000313" key="3">
    <source>
        <dbReference type="Proteomes" id="UP000184203"/>
    </source>
</evidence>
<proteinExistence type="predicted"/>
<dbReference type="EMBL" id="FRAN01000001">
    <property type="protein sequence ID" value="SHK03418.1"/>
    <property type="molecule type" value="Genomic_DNA"/>
</dbReference>
<evidence type="ECO:0000313" key="2">
    <source>
        <dbReference type="EMBL" id="SHK03418.1"/>
    </source>
</evidence>
<organism evidence="2 3">
    <name type="scientific">Haladaptatus paucihalophilus DX253</name>
    <dbReference type="NCBI Taxonomy" id="797209"/>
    <lineage>
        <taxon>Archaea</taxon>
        <taxon>Methanobacteriati</taxon>
        <taxon>Methanobacteriota</taxon>
        <taxon>Stenosarchaea group</taxon>
        <taxon>Halobacteria</taxon>
        <taxon>Halobacteriales</taxon>
        <taxon>Haladaptataceae</taxon>
        <taxon>Haladaptatus</taxon>
    </lineage>
</organism>
<sequence length="38" mass="4244">MTATYECENCGKRVSALQHPGECPDCDSEMRNVSVPRE</sequence>
<dbReference type="InterPro" id="IPR055553">
    <property type="entry name" value="DUF7129"/>
</dbReference>
<evidence type="ECO:0000259" key="1">
    <source>
        <dbReference type="Pfam" id="PF23455"/>
    </source>
</evidence>
<name>A0A1M6P679_HALPU</name>
<dbReference type="Proteomes" id="UP000184203">
    <property type="component" value="Unassembled WGS sequence"/>
</dbReference>
<dbReference type="Pfam" id="PF23455">
    <property type="entry name" value="DUF7129"/>
    <property type="match status" value="1"/>
</dbReference>
<dbReference type="SUPFAM" id="SSF57802">
    <property type="entry name" value="Rubredoxin-like"/>
    <property type="match status" value="1"/>
</dbReference>
<protein>
    <recommendedName>
        <fullName evidence="1">DUF7129 domain-containing protein</fullName>
    </recommendedName>
</protein>
<dbReference type="NCBIfam" id="NF033497">
    <property type="entry name" value="rubre_like_arch"/>
    <property type="match status" value="1"/>
</dbReference>
<accession>A0A1M6P679</accession>
<dbReference type="GeneID" id="300000897"/>
<gene>
    <name evidence="2" type="ORF">SAMN05444342_0347</name>
</gene>